<reference evidence="9" key="2">
    <citation type="submission" date="2023-11" db="UniProtKB">
        <authorList>
            <consortium name="WormBaseParasite"/>
        </authorList>
    </citation>
    <scope>IDENTIFICATION</scope>
</reference>
<keyword evidence="4" id="KW-0862">Zinc</keyword>
<evidence type="ECO:0000256" key="3">
    <source>
        <dbReference type="ARBA" id="ARBA00022771"/>
    </source>
</evidence>
<dbReference type="Pfam" id="PF01412">
    <property type="entry name" value="ArfGap"/>
    <property type="match status" value="1"/>
</dbReference>
<feature type="compositionally biased region" description="Low complexity" evidence="6">
    <location>
        <begin position="422"/>
        <end position="437"/>
    </location>
</feature>
<evidence type="ECO:0000256" key="2">
    <source>
        <dbReference type="ARBA" id="ARBA00022723"/>
    </source>
</evidence>
<feature type="region of interest" description="Disordered" evidence="6">
    <location>
        <begin position="330"/>
        <end position="444"/>
    </location>
</feature>
<proteinExistence type="predicted"/>
<dbReference type="GO" id="GO:0005096">
    <property type="term" value="F:GTPase activator activity"/>
    <property type="evidence" value="ECO:0007669"/>
    <property type="project" value="UniProtKB-KW"/>
</dbReference>
<keyword evidence="1" id="KW-0343">GTPase activation</keyword>
<evidence type="ECO:0000259" key="7">
    <source>
        <dbReference type="PROSITE" id="PS50115"/>
    </source>
</evidence>
<dbReference type="PROSITE" id="PS50115">
    <property type="entry name" value="ARFGAP"/>
    <property type="match status" value="1"/>
</dbReference>
<dbReference type="SMART" id="SM00105">
    <property type="entry name" value="ArfGap"/>
    <property type="match status" value="1"/>
</dbReference>
<keyword evidence="3 5" id="KW-0863">Zinc-finger</keyword>
<dbReference type="PANTHER" id="PTHR45686">
    <property type="entry name" value="ADP-RIBOSYLATION FACTOR GTPASE ACTIVATING PROTEIN 3, ISOFORM H-RELATED"/>
    <property type="match status" value="1"/>
</dbReference>
<dbReference type="PANTHER" id="PTHR45686:SF4">
    <property type="entry name" value="ADP-RIBOSYLATION FACTOR GTPASE ACTIVATING PROTEIN 3, ISOFORM H"/>
    <property type="match status" value="1"/>
</dbReference>
<evidence type="ECO:0000256" key="4">
    <source>
        <dbReference type="ARBA" id="ARBA00022833"/>
    </source>
</evidence>
<evidence type="ECO:0000313" key="9">
    <source>
        <dbReference type="WBParaSite" id="TREG1_6750.1"/>
    </source>
</evidence>
<feature type="compositionally biased region" description="Basic and acidic residues" evidence="6">
    <location>
        <begin position="356"/>
        <end position="372"/>
    </location>
</feature>
<accession>A0AA85K7P7</accession>
<evidence type="ECO:0000256" key="5">
    <source>
        <dbReference type="PROSITE-ProRule" id="PRU00288"/>
    </source>
</evidence>
<dbReference type="WBParaSite" id="TREG1_6750.1">
    <property type="protein sequence ID" value="TREG1_6750.1"/>
    <property type="gene ID" value="TREG1_6750"/>
</dbReference>
<feature type="region of interest" description="Disordered" evidence="6">
    <location>
        <begin position="184"/>
        <end position="206"/>
    </location>
</feature>
<evidence type="ECO:0000313" key="8">
    <source>
        <dbReference type="Proteomes" id="UP000050795"/>
    </source>
</evidence>
<dbReference type="InterPro" id="IPR037278">
    <property type="entry name" value="ARFGAP/RecO"/>
</dbReference>
<dbReference type="InterPro" id="IPR001164">
    <property type="entry name" value="ArfGAP_dom"/>
</dbReference>
<evidence type="ECO:0000256" key="1">
    <source>
        <dbReference type="ARBA" id="ARBA00022468"/>
    </source>
</evidence>
<dbReference type="Gene3D" id="1.10.220.150">
    <property type="entry name" value="Arf GTPase activating protein"/>
    <property type="match status" value="1"/>
</dbReference>
<dbReference type="InterPro" id="IPR038508">
    <property type="entry name" value="ArfGAP_dom_sf"/>
</dbReference>
<feature type="compositionally biased region" description="Polar residues" evidence="6">
    <location>
        <begin position="189"/>
        <end position="206"/>
    </location>
</feature>
<reference evidence="8" key="1">
    <citation type="submission" date="2022-06" db="EMBL/GenBank/DDBJ databases">
        <authorList>
            <person name="Berger JAMES D."/>
            <person name="Berger JAMES D."/>
        </authorList>
    </citation>
    <scope>NUCLEOTIDE SEQUENCE [LARGE SCALE GENOMIC DNA]</scope>
</reference>
<dbReference type="PRINTS" id="PR00405">
    <property type="entry name" value="REVINTRACTNG"/>
</dbReference>
<protein>
    <recommendedName>
        <fullName evidence="7">Arf-GAP domain-containing protein</fullName>
    </recommendedName>
</protein>
<dbReference type="GO" id="GO:0000139">
    <property type="term" value="C:Golgi membrane"/>
    <property type="evidence" value="ECO:0007669"/>
    <property type="project" value="GOC"/>
</dbReference>
<dbReference type="SUPFAM" id="SSF57863">
    <property type="entry name" value="ArfGap/RecO-like zinc finger"/>
    <property type="match status" value="1"/>
</dbReference>
<sequence>MVGVPPTKHEIVTVLNKLKSLPCNKQCFDCGATNPTWASVTYGVFLCIDCSAVHRSLGVHLSFIRSTQLDTNWSWVQLRAMQVGGNQNALSFFTQNNCRSLDAQEKYQSRAAQLYRTKLEKLAVEAVKTHGNKLIIEADEEKGKCDKVADFFELHTECISDNDMRPDRPAAVVPKVTSEEKTIGPTVDNLFNSPTSDSTFSKTTSVIGGRKTNTNRLGAKKGGLGAAKVKTDFSAIVSAAENADARKESQLQSTKHDVEDQEKTDNERIASLRLAYKDITDECEKQDAVNAKSTDPQRAKQAERLGMGKIGSGNREISHSAFANVQRIEQENSEPTHISSSTSSAMDPFFTSSYGSRDRDTNNFFRSTDDHLFGGSTASSGINGEWSKGKQRGDEWDEYFSDPFDRKSRKTQNYSGTEDVSNKSPSRQPSSLSSSVKPDTKSNSDELIKKFANATSISSDAFFDRDESESDGLSRFQGSSSISSDDYFGRPKVKQSQMSNELQNIKDGVKQSVTKVAGRLSHLANDMVHTLQDRFG</sequence>
<organism evidence="8 9">
    <name type="scientific">Trichobilharzia regenti</name>
    <name type="common">Nasal bird schistosome</name>
    <dbReference type="NCBI Taxonomy" id="157069"/>
    <lineage>
        <taxon>Eukaryota</taxon>
        <taxon>Metazoa</taxon>
        <taxon>Spiralia</taxon>
        <taxon>Lophotrochozoa</taxon>
        <taxon>Platyhelminthes</taxon>
        <taxon>Trematoda</taxon>
        <taxon>Digenea</taxon>
        <taxon>Strigeidida</taxon>
        <taxon>Schistosomatoidea</taxon>
        <taxon>Schistosomatidae</taxon>
        <taxon>Trichobilharzia</taxon>
    </lineage>
</organism>
<dbReference type="GO" id="GO:0048205">
    <property type="term" value="P:COPI coating of Golgi vesicle"/>
    <property type="evidence" value="ECO:0007669"/>
    <property type="project" value="TreeGrafter"/>
</dbReference>
<feature type="region of interest" description="Disordered" evidence="6">
    <location>
        <begin position="287"/>
        <end position="314"/>
    </location>
</feature>
<dbReference type="FunFam" id="1.10.220.150:FF:000004">
    <property type="entry name" value="Putative ADP-ribosylation factor GTPase-activating protein 2"/>
    <property type="match status" value="1"/>
</dbReference>
<feature type="domain" description="Arf-GAP" evidence="7">
    <location>
        <begin position="12"/>
        <end position="129"/>
    </location>
</feature>
<dbReference type="GO" id="GO:0008270">
    <property type="term" value="F:zinc ion binding"/>
    <property type="evidence" value="ECO:0007669"/>
    <property type="project" value="UniProtKB-KW"/>
</dbReference>
<evidence type="ECO:0000256" key="6">
    <source>
        <dbReference type="SAM" id="MobiDB-lite"/>
    </source>
</evidence>
<dbReference type="AlphaFoldDB" id="A0AA85K7P7"/>
<dbReference type="CDD" id="cd08959">
    <property type="entry name" value="ArfGap_ArfGap1_like"/>
    <property type="match status" value="1"/>
</dbReference>
<dbReference type="Proteomes" id="UP000050795">
    <property type="component" value="Unassembled WGS sequence"/>
</dbReference>
<keyword evidence="8" id="KW-1185">Reference proteome</keyword>
<name>A0AA85K7P7_TRIRE</name>
<feature type="region of interest" description="Disordered" evidence="6">
    <location>
        <begin position="243"/>
        <end position="266"/>
    </location>
</feature>
<keyword evidence="2" id="KW-0479">Metal-binding</keyword>